<dbReference type="PANTHER" id="PTHR11738">
    <property type="entry name" value="MHC CLASS I NK CELL RECEPTOR"/>
    <property type="match status" value="1"/>
</dbReference>
<proteinExistence type="predicted"/>
<name>A0A452GSG0_9SAUR</name>
<evidence type="ECO:0000313" key="4">
    <source>
        <dbReference type="Ensembl" id="ENSGAGP00000004828.1"/>
    </source>
</evidence>
<dbReference type="SUPFAM" id="SSF48726">
    <property type="entry name" value="Immunoglobulin"/>
    <property type="match status" value="2"/>
</dbReference>
<reference evidence="5" key="1">
    <citation type="journal article" date="2017" name="PLoS ONE">
        <title>The Agassiz's desert tortoise genome provides a resource for the conservation of a threatened species.</title>
        <authorList>
            <person name="Tollis M."/>
            <person name="DeNardo D.F."/>
            <person name="Cornelius J.A."/>
            <person name="Dolby G.A."/>
            <person name="Edwards T."/>
            <person name="Henen B.T."/>
            <person name="Karl A.E."/>
            <person name="Murphy R.W."/>
            <person name="Kusumi K."/>
        </authorList>
    </citation>
    <scope>NUCLEOTIDE SEQUENCE [LARGE SCALE GENOMIC DNA]</scope>
</reference>
<reference evidence="4" key="3">
    <citation type="submission" date="2025-09" db="UniProtKB">
        <authorList>
            <consortium name="Ensembl"/>
        </authorList>
    </citation>
    <scope>IDENTIFICATION</scope>
</reference>
<dbReference type="PANTHER" id="PTHR11738:SF186">
    <property type="entry name" value="OSTEOCLAST-ASSOCIATED IMMUNOGLOBULIN-LIKE RECEPTOR"/>
    <property type="match status" value="1"/>
</dbReference>
<dbReference type="AlphaFoldDB" id="A0A452GSG0"/>
<dbReference type="Pfam" id="PF13895">
    <property type="entry name" value="Ig_2"/>
    <property type="match status" value="1"/>
</dbReference>
<evidence type="ECO:0000256" key="2">
    <source>
        <dbReference type="ARBA" id="ARBA00023157"/>
    </source>
</evidence>
<evidence type="ECO:0000256" key="3">
    <source>
        <dbReference type="ARBA" id="ARBA00023319"/>
    </source>
</evidence>
<dbReference type="InterPro" id="IPR050412">
    <property type="entry name" value="Ig-like_Receptors_ImmuneReg"/>
</dbReference>
<dbReference type="InterPro" id="IPR013783">
    <property type="entry name" value="Ig-like_fold"/>
</dbReference>
<dbReference type="Gene3D" id="2.60.40.10">
    <property type="entry name" value="Immunoglobulins"/>
    <property type="match status" value="2"/>
</dbReference>
<evidence type="ECO:0000256" key="1">
    <source>
        <dbReference type="ARBA" id="ARBA00022729"/>
    </source>
</evidence>
<keyword evidence="2" id="KW-1015">Disulfide bond</keyword>
<dbReference type="GO" id="GO:0002764">
    <property type="term" value="P:immune response-regulating signaling pathway"/>
    <property type="evidence" value="ECO:0007669"/>
    <property type="project" value="TreeGrafter"/>
</dbReference>
<dbReference type="Ensembl" id="ENSGAGT00000005647.1">
    <property type="protein sequence ID" value="ENSGAGP00000004828.1"/>
    <property type="gene ID" value="ENSGAGG00000003952.1"/>
</dbReference>
<keyword evidence="1" id="KW-0732">Signal</keyword>
<organism evidence="4 5">
    <name type="scientific">Gopherus agassizii</name>
    <name type="common">Agassiz's desert tortoise</name>
    <dbReference type="NCBI Taxonomy" id="38772"/>
    <lineage>
        <taxon>Eukaryota</taxon>
        <taxon>Metazoa</taxon>
        <taxon>Chordata</taxon>
        <taxon>Craniata</taxon>
        <taxon>Vertebrata</taxon>
        <taxon>Euteleostomi</taxon>
        <taxon>Archelosauria</taxon>
        <taxon>Testudinata</taxon>
        <taxon>Testudines</taxon>
        <taxon>Cryptodira</taxon>
        <taxon>Durocryptodira</taxon>
        <taxon>Testudinoidea</taxon>
        <taxon>Testudinidae</taxon>
        <taxon>Gopherus</taxon>
    </lineage>
</organism>
<accession>A0A452GSG0</accession>
<dbReference type="InterPro" id="IPR036179">
    <property type="entry name" value="Ig-like_dom_sf"/>
</dbReference>
<sequence length="196" mass="21617">NTPTDVVCVTPTHCLFVWASRGVLSQTLHLHQPQGVIAVGGNVTIRCHHQLLDMRILLYKNEDENYLNYTDPAGSEAEFPITSARWEHGGTYTCCYIYRSRGTAYSEPSDPVQITFSVGNVRREHGGSYSCSYHSRSEPFTVLDPSDPVELVVKGEGPSSASPPGLHNLLRQGVPQVDCALCEEELPFICFKPAAH</sequence>
<keyword evidence="3" id="KW-0393">Immunoglobulin domain</keyword>
<evidence type="ECO:0000313" key="5">
    <source>
        <dbReference type="Proteomes" id="UP000291020"/>
    </source>
</evidence>
<dbReference type="FunFam" id="2.60.40.10:FF:000049">
    <property type="entry name" value="Leukocyte immunoglobulin-like receptor subfamily B member 1"/>
    <property type="match status" value="1"/>
</dbReference>
<protein>
    <submittedName>
        <fullName evidence="4">Uncharacterized protein</fullName>
    </submittedName>
</protein>
<dbReference type="Proteomes" id="UP000291020">
    <property type="component" value="Unassembled WGS sequence"/>
</dbReference>
<keyword evidence="5" id="KW-1185">Reference proteome</keyword>
<reference evidence="4" key="2">
    <citation type="submission" date="2025-08" db="UniProtKB">
        <authorList>
            <consortium name="Ensembl"/>
        </authorList>
    </citation>
    <scope>IDENTIFICATION</scope>
</reference>